<dbReference type="AlphaFoldDB" id="F4S4J1"/>
<sequence>MCSGFHDKEYSTPVDKALLNQDHLNAWRDLRTIEEVAMNRKDSFVFKKKVADFVEDLAKKNPSLNDQDWLSSEAIWLWTLNRQNKSLCTLLYYMKQTLKLHLPQHTHQEIDEMAEEIVKNFKFSSQIKDHPVRERIGPFLDSVMTQSGFYLLMQNLKMEKDLNLQMGTHSLWVKVDPWKGIIGTEDQIDYGKSYRQYMSLIEVFDILAAAGLQDKGAILKLTPRSVDLRLARKILAEHAPKARDLHYYLVNDVPYNPPKKLNLPIFGYPFELNGQDSNQVEDQVHKLWSKFEKEDLKIVLKLENPVKTMQKGDVMFPRNFKRMTQFKSLWKMKDKSKYRYLWGTITRSIGIVLKLDKINSGAHVVFWNIMYSAFKYLPKEEIDPKKVEVQIENSVMFYLLIRRMGIVLAEVFKLHSTTSAPEQEVNKEQCIMYYWSLFNYAPPNGTYKHKDKVKWMKFGIGRVYINHLLASMKLNELFQKTSTTQEEIVSHESSSSTFSENLGQSSIVDSSGDIDSMEQVIVNENPIDNPKFSKSRSLERKTKLKRLEEALNQIQATHRAPDVSPPKRKVSMHDIALEPKFFASIPKKPRTQQIEYNPHIREEIELLNRKLALREPNLDRTQSTVYNQVNLKQKNQNPDPSYQSMGDLKGPEPPSVEDRGSFMLSDLNEPLEPDYM</sequence>
<feature type="region of interest" description="Disordered" evidence="1">
    <location>
        <begin position="618"/>
        <end position="676"/>
    </location>
</feature>
<dbReference type="HOGENOM" id="CLU_382204_0_0_1"/>
<reference evidence="3" key="1">
    <citation type="journal article" date="2011" name="Proc. Natl. Acad. Sci. U.S.A.">
        <title>Obligate biotrophy features unraveled by the genomic analysis of rust fungi.</title>
        <authorList>
            <person name="Duplessis S."/>
            <person name="Cuomo C.A."/>
            <person name="Lin Y.-C."/>
            <person name="Aerts A."/>
            <person name="Tisserant E."/>
            <person name="Veneault-Fourrey C."/>
            <person name="Joly D.L."/>
            <person name="Hacquard S."/>
            <person name="Amselem J."/>
            <person name="Cantarel B.L."/>
            <person name="Chiu R."/>
            <person name="Coutinho P.M."/>
            <person name="Feau N."/>
            <person name="Field M."/>
            <person name="Frey P."/>
            <person name="Gelhaye E."/>
            <person name="Goldberg J."/>
            <person name="Grabherr M.G."/>
            <person name="Kodira C.D."/>
            <person name="Kohler A."/>
            <person name="Kuees U."/>
            <person name="Lindquist E.A."/>
            <person name="Lucas S.M."/>
            <person name="Mago R."/>
            <person name="Mauceli E."/>
            <person name="Morin E."/>
            <person name="Murat C."/>
            <person name="Pangilinan J.L."/>
            <person name="Park R."/>
            <person name="Pearson M."/>
            <person name="Quesneville H."/>
            <person name="Rouhier N."/>
            <person name="Sakthikumar S."/>
            <person name="Salamov A.A."/>
            <person name="Schmutz J."/>
            <person name="Selles B."/>
            <person name="Shapiro H."/>
            <person name="Tanguay P."/>
            <person name="Tuskan G.A."/>
            <person name="Henrissat B."/>
            <person name="Van de Peer Y."/>
            <person name="Rouze P."/>
            <person name="Ellis J.G."/>
            <person name="Dodds P.N."/>
            <person name="Schein J.E."/>
            <person name="Zhong S."/>
            <person name="Hamelin R.C."/>
            <person name="Grigoriev I.V."/>
            <person name="Szabo L.J."/>
            <person name="Martin F."/>
        </authorList>
    </citation>
    <scope>NUCLEOTIDE SEQUENCE [LARGE SCALE GENOMIC DNA]</scope>
    <source>
        <strain evidence="3">98AG31 / pathotype 3-4-7</strain>
    </source>
</reference>
<proteinExistence type="predicted"/>
<evidence type="ECO:0000256" key="1">
    <source>
        <dbReference type="SAM" id="MobiDB-lite"/>
    </source>
</evidence>
<dbReference type="Proteomes" id="UP000001072">
    <property type="component" value="Unassembled WGS sequence"/>
</dbReference>
<dbReference type="InParanoid" id="F4S4J1"/>
<dbReference type="EMBL" id="GL883147">
    <property type="protein sequence ID" value="EGG00419.1"/>
    <property type="molecule type" value="Genomic_DNA"/>
</dbReference>
<accession>F4S4J1</accession>
<dbReference type="VEuPathDB" id="FungiDB:MELLADRAFT_111846"/>
<dbReference type="KEGG" id="mlr:MELLADRAFT_111846"/>
<protein>
    <submittedName>
        <fullName evidence="2">Uncharacterized protein</fullName>
    </submittedName>
</protein>
<evidence type="ECO:0000313" key="2">
    <source>
        <dbReference type="EMBL" id="EGG00419.1"/>
    </source>
</evidence>
<name>F4S4J1_MELLP</name>
<organism evidence="3">
    <name type="scientific">Melampsora larici-populina (strain 98AG31 / pathotype 3-4-7)</name>
    <name type="common">Poplar leaf rust fungus</name>
    <dbReference type="NCBI Taxonomy" id="747676"/>
    <lineage>
        <taxon>Eukaryota</taxon>
        <taxon>Fungi</taxon>
        <taxon>Dikarya</taxon>
        <taxon>Basidiomycota</taxon>
        <taxon>Pucciniomycotina</taxon>
        <taxon>Pucciniomycetes</taxon>
        <taxon>Pucciniales</taxon>
        <taxon>Melampsoraceae</taxon>
        <taxon>Melampsora</taxon>
    </lineage>
</organism>
<gene>
    <name evidence="2" type="ORF">MELLADRAFT_111846</name>
</gene>
<evidence type="ECO:0000313" key="3">
    <source>
        <dbReference type="Proteomes" id="UP000001072"/>
    </source>
</evidence>
<feature type="compositionally biased region" description="Polar residues" evidence="1">
    <location>
        <begin position="619"/>
        <end position="644"/>
    </location>
</feature>
<dbReference type="GeneID" id="18924510"/>
<dbReference type="RefSeq" id="XP_007416265.1">
    <property type="nucleotide sequence ID" value="XM_007416203.1"/>
</dbReference>
<keyword evidence="3" id="KW-1185">Reference proteome</keyword>